<dbReference type="PANTHER" id="PTHR24223">
    <property type="entry name" value="ATP-BINDING CASSETTE SUB-FAMILY C"/>
    <property type="match status" value="1"/>
</dbReference>
<proteinExistence type="predicted"/>
<dbReference type="Proteomes" id="UP000623467">
    <property type="component" value="Unassembled WGS sequence"/>
</dbReference>
<accession>A0A8H7DJJ9</accession>
<reference evidence="3" key="1">
    <citation type="submission" date="2020-05" db="EMBL/GenBank/DDBJ databases">
        <title>Mycena genomes resolve the evolution of fungal bioluminescence.</title>
        <authorList>
            <person name="Tsai I.J."/>
        </authorList>
    </citation>
    <scope>NUCLEOTIDE SEQUENCE</scope>
    <source>
        <strain evidence="3">160909Yilan</strain>
    </source>
</reference>
<dbReference type="EMBL" id="JACAZH010000003">
    <property type="protein sequence ID" value="KAF7373646.1"/>
    <property type="molecule type" value="Genomic_DNA"/>
</dbReference>
<dbReference type="GO" id="GO:0016020">
    <property type="term" value="C:membrane"/>
    <property type="evidence" value="ECO:0007669"/>
    <property type="project" value="TreeGrafter"/>
</dbReference>
<keyword evidence="1" id="KW-0547">Nucleotide-binding</keyword>
<dbReference type="InterPro" id="IPR050173">
    <property type="entry name" value="ABC_transporter_C-like"/>
</dbReference>
<dbReference type="AlphaFoldDB" id="A0A8H7DJJ9"/>
<keyword evidence="4" id="KW-1185">Reference proteome</keyword>
<dbReference type="SUPFAM" id="SSF52540">
    <property type="entry name" value="P-loop containing nucleoside triphosphate hydrolases"/>
    <property type="match status" value="2"/>
</dbReference>
<dbReference type="Gene3D" id="3.40.50.300">
    <property type="entry name" value="P-loop containing nucleotide triphosphate hydrolases"/>
    <property type="match status" value="1"/>
</dbReference>
<sequence length="801" mass="90769">MPREEKPFELTNFKFGVPKGAFIAIVGKVGSGKVRLRRPAPALSLIREMRKTSGRVVFGGTMAYVVQTAWIRNASLRQNVVFGLEDNEDKCVLIVVASKIIATNLYCLEPGFRQCRKGRRLRAGDQFFWRTTGSCVTCRSLGLCTPTRTSCSWMTRSAGLDSENRAYFATISPQMVSFAQNEQNMNSVERLIVYAVLPAEGTPTTPNEPPTSWPKRGEIHSKNGEMTQGRRLASLGEQELAHAPSPHERMVELQSGEIASDGHNIWNVGLDALRGRLASSLKTAFCGYGVRKFHHCGGKAVAAAKFSLDSTISDEGSNYSAREKQLLDLCRALVKNSAIIVLEWREHLTKYEAIKHPNIMQLCGLAGTRRLYAMVFHDELIPFRQFLRRFQHSHILSTYFIGYCATEFDEAISYLSFVFQKSLLEYDNLPVWIRPDTGKVCLDLVPGPGMAFNLPWWKVDLFRLENVSLAEPDAEAMVISGLSEDKYHDLCSMPSIAQYRAFTVSTQLCIQQKPMIFRLDSKQQVLSRIPAALDVEPVHWQNYGIEEGEILSNSWRRYDSRQASGLRSELLVLSWKESSKFWMAQANHIFALLQTTSHFEDYVILDMVSFILRCLPNPTNPQKQEGYLFVCPPEDFRTKENSFQWPGCPAYWSLDPEGADRLGPEASELLGFGIIHIETILHGGSWDSSVYEGLRRFHQAKGFDPHSQDTARHLKYSLIELSTEEIVPLAYRDEVDGLCNLEDPGICQVLNHQNYVYGDQCMMQESGKHSRYDLQREDWVMLSTDMERHDVGQSATLDFRL</sequence>
<comment type="caution">
    <text evidence="3">The sequence shown here is derived from an EMBL/GenBank/DDBJ whole genome shotgun (WGS) entry which is preliminary data.</text>
</comment>
<keyword evidence="2" id="KW-0067">ATP-binding</keyword>
<dbReference type="GO" id="GO:0005524">
    <property type="term" value="F:ATP binding"/>
    <property type="evidence" value="ECO:0007669"/>
    <property type="project" value="UniProtKB-KW"/>
</dbReference>
<name>A0A8H7DJJ9_9AGAR</name>
<evidence type="ECO:0000256" key="1">
    <source>
        <dbReference type="ARBA" id="ARBA00022741"/>
    </source>
</evidence>
<dbReference type="InterPro" id="IPR027417">
    <property type="entry name" value="P-loop_NTPase"/>
</dbReference>
<evidence type="ECO:0000313" key="3">
    <source>
        <dbReference type="EMBL" id="KAF7373646.1"/>
    </source>
</evidence>
<evidence type="ECO:0000256" key="2">
    <source>
        <dbReference type="ARBA" id="ARBA00022840"/>
    </source>
</evidence>
<dbReference type="OrthoDB" id="2442425at2759"/>
<gene>
    <name evidence="3" type="ORF">MSAN_00575300</name>
</gene>
<evidence type="ECO:0000313" key="4">
    <source>
        <dbReference type="Proteomes" id="UP000623467"/>
    </source>
</evidence>
<protein>
    <submittedName>
        <fullName evidence="3">Multidrug resistance-associated ABC transporter</fullName>
    </submittedName>
</protein>
<organism evidence="3 4">
    <name type="scientific">Mycena sanguinolenta</name>
    <dbReference type="NCBI Taxonomy" id="230812"/>
    <lineage>
        <taxon>Eukaryota</taxon>
        <taxon>Fungi</taxon>
        <taxon>Dikarya</taxon>
        <taxon>Basidiomycota</taxon>
        <taxon>Agaricomycotina</taxon>
        <taxon>Agaricomycetes</taxon>
        <taxon>Agaricomycetidae</taxon>
        <taxon>Agaricales</taxon>
        <taxon>Marasmiineae</taxon>
        <taxon>Mycenaceae</taxon>
        <taxon>Mycena</taxon>
    </lineage>
</organism>
<dbReference type="GO" id="GO:0042626">
    <property type="term" value="F:ATPase-coupled transmembrane transporter activity"/>
    <property type="evidence" value="ECO:0007669"/>
    <property type="project" value="TreeGrafter"/>
</dbReference>